<feature type="region of interest" description="Disordered" evidence="2">
    <location>
        <begin position="450"/>
        <end position="494"/>
    </location>
</feature>
<sequence>MKLLYCNAHFLLGVGTEVEKGLKDLEKDKCLGRDKLPKFRGWNSQGENPTIRLIRTACDVVGPRGDEKSGCRNEWLAYCHDKGVTSTVPGFRGNRFNCLFEAAASIIHHQGDLIDFFTTCLGRSLNMKLESVLSDLQDPVIFLHLLCVSLIYHHLTNTYWELIYKGTDYQNFVSEVNFFYKVFKESSADPQHLTNLDSMSIRKSMFFSSTSNILKQNLERSESDLLSALKILSLRIITVTERQLGDFLEGGEFFSLSIEDCETLKGCPITNLLGERAFGDLDFDFQKRRHTSLHHRSSVHMFRKNHLAEWTAQQENYSSLMLQARKMGPVLRKKHRENEEKVLKTLRERQVQNELEKKEKELKAVKLREEIVGRVHANGGPCKSWKDVDKLNVCVGGGKKFQEAMKDEVRYIKVVIGKTCSIKLTSNPFELECQLKKFLSPEIQVEDICKPPPKKKMKRGANNENFSEDSGERTEEESDEEANTAADFIFQFSK</sequence>
<protein>
    <submittedName>
        <fullName evidence="3">Uncharacterized protein</fullName>
    </submittedName>
</protein>
<dbReference type="PANTHER" id="PTHR11046:SF29">
    <property type="match status" value="1"/>
</dbReference>
<dbReference type="Proteomes" id="UP000762676">
    <property type="component" value="Unassembled WGS sequence"/>
</dbReference>
<dbReference type="InterPro" id="IPR022894">
    <property type="entry name" value="Oligoribonuclease"/>
</dbReference>
<gene>
    <name evidence="3" type="ORF">ElyMa_006717200</name>
</gene>
<dbReference type="AlphaFoldDB" id="A0AAV4IXM4"/>
<keyword evidence="1" id="KW-0378">Hydrolase</keyword>
<reference evidence="3 4" key="1">
    <citation type="journal article" date="2021" name="Elife">
        <title>Chloroplast acquisition without the gene transfer in kleptoplastic sea slugs, Plakobranchus ocellatus.</title>
        <authorList>
            <person name="Maeda T."/>
            <person name="Takahashi S."/>
            <person name="Yoshida T."/>
            <person name="Shimamura S."/>
            <person name="Takaki Y."/>
            <person name="Nagai Y."/>
            <person name="Toyoda A."/>
            <person name="Suzuki Y."/>
            <person name="Arimoto A."/>
            <person name="Ishii H."/>
            <person name="Satoh N."/>
            <person name="Nishiyama T."/>
            <person name="Hasebe M."/>
            <person name="Maruyama T."/>
            <person name="Minagawa J."/>
            <person name="Obokata J."/>
            <person name="Shigenobu S."/>
        </authorList>
    </citation>
    <scope>NUCLEOTIDE SEQUENCE [LARGE SCALE GENOMIC DNA]</scope>
</reference>
<name>A0AAV4IXM4_9GAST</name>
<feature type="compositionally biased region" description="Acidic residues" evidence="2">
    <location>
        <begin position="466"/>
        <end position="482"/>
    </location>
</feature>
<keyword evidence="1" id="KW-0540">Nuclease</keyword>
<accession>A0AAV4IXM4</accession>
<dbReference type="PANTHER" id="PTHR11046">
    <property type="entry name" value="OLIGORIBONUCLEASE, MITOCHONDRIAL"/>
    <property type="match status" value="1"/>
</dbReference>
<keyword evidence="4" id="KW-1185">Reference proteome</keyword>
<comment type="caution">
    <text evidence="3">The sequence shown here is derived from an EMBL/GenBank/DDBJ whole genome shotgun (WGS) entry which is preliminary data.</text>
</comment>
<evidence type="ECO:0000313" key="4">
    <source>
        <dbReference type="Proteomes" id="UP000762676"/>
    </source>
</evidence>
<dbReference type="GO" id="GO:0000175">
    <property type="term" value="F:3'-5'-RNA exonuclease activity"/>
    <property type="evidence" value="ECO:0007669"/>
    <property type="project" value="InterPro"/>
</dbReference>
<evidence type="ECO:0000256" key="2">
    <source>
        <dbReference type="SAM" id="MobiDB-lite"/>
    </source>
</evidence>
<dbReference type="EMBL" id="BMAT01013454">
    <property type="protein sequence ID" value="GFS13266.1"/>
    <property type="molecule type" value="Genomic_DNA"/>
</dbReference>
<proteinExistence type="predicted"/>
<evidence type="ECO:0000313" key="3">
    <source>
        <dbReference type="EMBL" id="GFS13266.1"/>
    </source>
</evidence>
<evidence type="ECO:0000256" key="1">
    <source>
        <dbReference type="ARBA" id="ARBA00022722"/>
    </source>
</evidence>
<organism evidence="3 4">
    <name type="scientific">Elysia marginata</name>
    <dbReference type="NCBI Taxonomy" id="1093978"/>
    <lineage>
        <taxon>Eukaryota</taxon>
        <taxon>Metazoa</taxon>
        <taxon>Spiralia</taxon>
        <taxon>Lophotrochozoa</taxon>
        <taxon>Mollusca</taxon>
        <taxon>Gastropoda</taxon>
        <taxon>Heterobranchia</taxon>
        <taxon>Euthyneura</taxon>
        <taxon>Panpulmonata</taxon>
        <taxon>Sacoglossa</taxon>
        <taxon>Placobranchoidea</taxon>
        <taxon>Plakobranchidae</taxon>
        <taxon>Elysia</taxon>
    </lineage>
</organism>